<feature type="region of interest" description="Disordered" evidence="1">
    <location>
        <begin position="166"/>
        <end position="189"/>
    </location>
</feature>
<organism evidence="4 5">
    <name type="scientific">Phlyctema vagabunda</name>
    <dbReference type="NCBI Taxonomy" id="108571"/>
    <lineage>
        <taxon>Eukaryota</taxon>
        <taxon>Fungi</taxon>
        <taxon>Dikarya</taxon>
        <taxon>Ascomycota</taxon>
        <taxon>Pezizomycotina</taxon>
        <taxon>Leotiomycetes</taxon>
        <taxon>Helotiales</taxon>
        <taxon>Dermateaceae</taxon>
        <taxon>Phlyctema</taxon>
    </lineage>
</organism>
<dbReference type="InterPro" id="IPR018767">
    <property type="entry name" value="Brl1/Brr6_dom"/>
</dbReference>
<sequence length="428" mass="47743">MFNNMDRRTHESPMDWEWQTQGPTDPKTPFPQWKPQPGHKASFESPPKPATSFMKNSTPAPAFRNPSFTTPRKPFDQDLLSEVSGAESSPADNGDIDTPEAKGGKNMTAFTGASERKPIFGRYGLDFTGSSPGRGDLRRGKYANAIVNKVRKRKRLERDYALVGVRRGSESESDDEDTRPRSRHRSTKSNAPGWFGSILSGIESRPQLPDILSYWAQLALNVFLIGILIYAIVSFYLTIRLDVEKAAQEEVASVMAEIEVCTRDYLENRCGPDLRLPAMKAVCENWEACMNKDPKQVGRARVSAHTFAQIFNSFIEPISWKAMIFSSVLVVACFSVNNMVFGSFRSGAAQAHHAPQYFHPPPQAQPSQYQWGPVPQTPSSRNVFSAPYESDTPWLTGAGQRSPSKGSRSPSKGNRSPSKGDRDRYRLE</sequence>
<dbReference type="InterPro" id="IPR040202">
    <property type="entry name" value="Brl1/Brr6"/>
</dbReference>
<keyword evidence="2" id="KW-1133">Transmembrane helix</keyword>
<dbReference type="Proteomes" id="UP001629113">
    <property type="component" value="Unassembled WGS sequence"/>
</dbReference>
<evidence type="ECO:0000259" key="3">
    <source>
        <dbReference type="SMART" id="SM01042"/>
    </source>
</evidence>
<feature type="region of interest" description="Disordered" evidence="1">
    <location>
        <begin position="354"/>
        <end position="428"/>
    </location>
</feature>
<evidence type="ECO:0000313" key="4">
    <source>
        <dbReference type="EMBL" id="KAL3417140.1"/>
    </source>
</evidence>
<feature type="compositionally biased region" description="Basic and acidic residues" evidence="1">
    <location>
        <begin position="418"/>
        <end position="428"/>
    </location>
</feature>
<dbReference type="EMBL" id="JBFCZG010000011">
    <property type="protein sequence ID" value="KAL3417140.1"/>
    <property type="molecule type" value="Genomic_DNA"/>
</dbReference>
<keyword evidence="2" id="KW-0812">Transmembrane</keyword>
<dbReference type="Pfam" id="PF10104">
    <property type="entry name" value="Brr6_like_C_C"/>
    <property type="match status" value="1"/>
</dbReference>
<feature type="compositionally biased region" description="Low complexity" evidence="1">
    <location>
        <begin position="401"/>
        <end position="417"/>
    </location>
</feature>
<accession>A0ABR4P1H6</accession>
<feature type="transmembrane region" description="Helical" evidence="2">
    <location>
        <begin position="214"/>
        <end position="237"/>
    </location>
</feature>
<keyword evidence="5" id="KW-1185">Reference proteome</keyword>
<dbReference type="PANTHER" id="PTHR28136">
    <property type="entry name" value="NUCLEUS EXPORT PROTEIN BRR6"/>
    <property type="match status" value="1"/>
</dbReference>
<evidence type="ECO:0000256" key="2">
    <source>
        <dbReference type="SAM" id="Phobius"/>
    </source>
</evidence>
<feature type="compositionally biased region" description="Basic and acidic residues" evidence="1">
    <location>
        <begin position="1"/>
        <end position="13"/>
    </location>
</feature>
<reference evidence="4 5" key="1">
    <citation type="submission" date="2024-06" db="EMBL/GenBank/DDBJ databases">
        <title>Complete genome of Phlyctema vagabunda strain 19-DSS-EL-015.</title>
        <authorList>
            <person name="Fiorenzani C."/>
        </authorList>
    </citation>
    <scope>NUCLEOTIDE SEQUENCE [LARGE SCALE GENOMIC DNA]</scope>
    <source>
        <strain evidence="4 5">19-DSS-EL-015</strain>
    </source>
</reference>
<dbReference type="SMART" id="SM01042">
    <property type="entry name" value="Brr6_like_C_C"/>
    <property type="match status" value="1"/>
</dbReference>
<name>A0ABR4P1H6_9HELO</name>
<keyword evidence="2" id="KW-0472">Membrane</keyword>
<protein>
    <submittedName>
        <fullName evidence="4">Nuclear envelope protein</fullName>
    </submittedName>
</protein>
<feature type="region of interest" description="Disordered" evidence="1">
    <location>
        <begin position="1"/>
        <end position="108"/>
    </location>
</feature>
<dbReference type="PANTHER" id="PTHR28136:SF1">
    <property type="entry name" value="NUCLEUS EXPORT PROTEIN BRL1"/>
    <property type="match status" value="1"/>
</dbReference>
<gene>
    <name evidence="4" type="ORF">PVAG01_11140</name>
</gene>
<comment type="caution">
    <text evidence="4">The sequence shown here is derived from an EMBL/GenBank/DDBJ whole genome shotgun (WGS) entry which is preliminary data.</text>
</comment>
<proteinExistence type="predicted"/>
<feature type="domain" description="Brl1/Brr6" evidence="3">
    <location>
        <begin position="212"/>
        <end position="345"/>
    </location>
</feature>
<evidence type="ECO:0000313" key="5">
    <source>
        <dbReference type="Proteomes" id="UP001629113"/>
    </source>
</evidence>
<evidence type="ECO:0000256" key="1">
    <source>
        <dbReference type="SAM" id="MobiDB-lite"/>
    </source>
</evidence>